<proteinExistence type="predicted"/>
<feature type="coiled-coil region" evidence="1">
    <location>
        <begin position="12"/>
        <end position="39"/>
    </location>
</feature>
<dbReference type="RefSeq" id="WP_413780695.1">
    <property type="nucleotide sequence ID" value="NZ_JAUOZS010000001.1"/>
</dbReference>
<evidence type="ECO:0000256" key="1">
    <source>
        <dbReference type="SAM" id="Coils"/>
    </source>
</evidence>
<reference evidence="2 3" key="1">
    <citation type="submission" date="2023-07" db="EMBL/GenBank/DDBJ databases">
        <title>The novel representative of Negativicutes class, Anaeroselena agilis gen. nov. sp. nov.</title>
        <authorList>
            <person name="Prokofeva M.I."/>
            <person name="Elcheninov A.G."/>
            <person name="Klyukina A."/>
            <person name="Kublanov I.V."/>
            <person name="Frolov E.N."/>
            <person name="Podosokorskaya O.A."/>
        </authorList>
    </citation>
    <scope>NUCLEOTIDE SEQUENCE [LARGE SCALE GENOMIC DNA]</scope>
    <source>
        <strain evidence="2 3">4137-cl</strain>
    </source>
</reference>
<protein>
    <submittedName>
        <fullName evidence="2">Uncharacterized protein</fullName>
    </submittedName>
</protein>
<accession>A0ABU3NZJ6</accession>
<comment type="caution">
    <text evidence="2">The sequence shown here is derived from an EMBL/GenBank/DDBJ whole genome shotgun (WGS) entry which is preliminary data.</text>
</comment>
<dbReference type="EMBL" id="JAUOZS010000001">
    <property type="protein sequence ID" value="MDT8902209.1"/>
    <property type="molecule type" value="Genomic_DNA"/>
</dbReference>
<sequence>MAHLVDRYFKQNRVAEKYMKHYEDQLELLTERIKDVEEAGPSSLRGDQCRNASAISDPTVRKTMAILDAEEDTEKVRRWLALIREVEAGLPEMYLIVIRIWRKHRWKRGSQGWMRQAETEFAAEMAKLHAKDEADTYRSKQTLEGYWDFIIQITVRAAVARGLL</sequence>
<dbReference type="Proteomes" id="UP001254848">
    <property type="component" value="Unassembled WGS sequence"/>
</dbReference>
<keyword evidence="3" id="KW-1185">Reference proteome</keyword>
<evidence type="ECO:0000313" key="3">
    <source>
        <dbReference type="Proteomes" id="UP001254848"/>
    </source>
</evidence>
<name>A0ABU3NZJ6_9FIRM</name>
<gene>
    <name evidence="2" type="ORF">Q4T40_13210</name>
</gene>
<keyword evidence="1" id="KW-0175">Coiled coil</keyword>
<evidence type="ECO:0000313" key="2">
    <source>
        <dbReference type="EMBL" id="MDT8902209.1"/>
    </source>
</evidence>
<organism evidence="2 3">
    <name type="scientific">Anaeroselena agilis</name>
    <dbReference type="NCBI Taxonomy" id="3063788"/>
    <lineage>
        <taxon>Bacteria</taxon>
        <taxon>Bacillati</taxon>
        <taxon>Bacillota</taxon>
        <taxon>Negativicutes</taxon>
        <taxon>Acetonemataceae</taxon>
        <taxon>Anaeroselena</taxon>
    </lineage>
</organism>